<organism evidence="2 3">
    <name type="scientific">Paucidesulfovibrio gracilis DSM 16080</name>
    <dbReference type="NCBI Taxonomy" id="1121449"/>
    <lineage>
        <taxon>Bacteria</taxon>
        <taxon>Pseudomonadati</taxon>
        <taxon>Thermodesulfobacteriota</taxon>
        <taxon>Desulfovibrionia</taxon>
        <taxon>Desulfovibrionales</taxon>
        <taxon>Desulfovibrionaceae</taxon>
        <taxon>Paucidesulfovibrio</taxon>
    </lineage>
</organism>
<protein>
    <recommendedName>
        <fullName evidence="4">ABC-type branched-chain amino acid transport system, substrate-binding protein</fullName>
    </recommendedName>
</protein>
<dbReference type="SUPFAM" id="SSF53822">
    <property type="entry name" value="Periplasmic binding protein-like I"/>
    <property type="match status" value="1"/>
</dbReference>
<dbReference type="RefSeq" id="WP_078716246.1">
    <property type="nucleotide sequence ID" value="NZ_FUYC01000002.1"/>
</dbReference>
<dbReference type="InterPro" id="IPR028082">
    <property type="entry name" value="Peripla_BP_I"/>
</dbReference>
<proteinExistence type="predicted"/>
<evidence type="ECO:0000256" key="1">
    <source>
        <dbReference type="SAM" id="SignalP"/>
    </source>
</evidence>
<keyword evidence="3" id="KW-1185">Reference proteome</keyword>
<dbReference type="AlphaFoldDB" id="A0A1T4WBU1"/>
<dbReference type="EMBL" id="FUYC01000002">
    <property type="protein sequence ID" value="SKA74518.1"/>
    <property type="molecule type" value="Genomic_DNA"/>
</dbReference>
<dbReference type="STRING" id="1121449.SAMN02745704_00683"/>
<dbReference type="Proteomes" id="UP000190027">
    <property type="component" value="Unassembled WGS sequence"/>
</dbReference>
<evidence type="ECO:0000313" key="3">
    <source>
        <dbReference type="Proteomes" id="UP000190027"/>
    </source>
</evidence>
<dbReference type="CDD" id="cd06339">
    <property type="entry name" value="PBP1_YraM_LppC_lipoprotein-like"/>
    <property type="match status" value="1"/>
</dbReference>
<name>A0A1T4WBU1_9BACT</name>
<accession>A0A1T4WBU1</accession>
<feature type="chain" id="PRO_5012910896" description="ABC-type branched-chain amino acid transport system, substrate-binding protein" evidence="1">
    <location>
        <begin position="25"/>
        <end position="664"/>
    </location>
</feature>
<reference evidence="2 3" key="1">
    <citation type="submission" date="2017-02" db="EMBL/GenBank/DDBJ databases">
        <authorList>
            <person name="Peterson S.W."/>
        </authorList>
    </citation>
    <scope>NUCLEOTIDE SEQUENCE [LARGE SCALE GENOMIC DNA]</scope>
    <source>
        <strain evidence="2 3">DSM 16080</strain>
    </source>
</reference>
<keyword evidence="1" id="KW-0732">Signal</keyword>
<gene>
    <name evidence="2" type="ORF">SAMN02745704_00683</name>
</gene>
<sequence>MSQIRTSFSLLPALLLLCSFLALATGCQTGMQLGGRSFESAEQLPTPQLQAEADTAFAEQRWARSEFYYQRLAERNDLPGTQRPVVLRKLADSALRADHPMQARFALEQWAAASPDAVNDWQYNALLLDAYRALGQEEPLAQLKDRLLHDEKLPWAVRYRAGVRLGLGYAADGHETRGLDILAEFYDRAPGPDQRASMEQATFEGLQRLADIDRASRAVAPAKRLAYPGALVLFEQARRSARQNAEQWEQSWKIMRGILANANLADKLFLGDILLALERTNGQPRTGVVLLLPVTGKYQAVGRKIVRGAGAAQWMLANQGVELDIKVINTDAPDWLKRLSALPPQYAVVGGPLRVSSFKTLEQSGELSRRAVFGFLPSLGDVGEGQQAWRFFPSREDEVRTLVRLASERLGVSRFGVLYPEEPFGTDMASIFRQVTLQTGGTIASQRSYPPKTSPDWGERIAELLKVPDSFDKEAPLPPTDFQAVFLPDGWSQAQLLVPNFFFYDATDMLFLGPSLWSSALERVSDVEETYFKLAVCPGAWNPQSPGAVKLQQLLDSEGLGPADMWVALGYDWLRMSAGLGGLPQGWTPAQVTARLQRLNMEYSMAPMGWDADGMAFQQLYLFRPGADGGAVLVDPEQLAQRLEAARAKRKHRQILWEENQSEQ</sequence>
<evidence type="ECO:0000313" key="2">
    <source>
        <dbReference type="EMBL" id="SKA74518.1"/>
    </source>
</evidence>
<dbReference type="PROSITE" id="PS51257">
    <property type="entry name" value="PROKAR_LIPOPROTEIN"/>
    <property type="match status" value="1"/>
</dbReference>
<feature type="signal peptide" evidence="1">
    <location>
        <begin position="1"/>
        <end position="24"/>
    </location>
</feature>
<dbReference type="Gene3D" id="3.40.50.2300">
    <property type="match status" value="1"/>
</dbReference>
<dbReference type="OrthoDB" id="5410879at2"/>
<evidence type="ECO:0008006" key="4">
    <source>
        <dbReference type="Google" id="ProtNLM"/>
    </source>
</evidence>